<dbReference type="GO" id="GO:0030117">
    <property type="term" value="C:membrane coat"/>
    <property type="evidence" value="ECO:0007669"/>
    <property type="project" value="UniProtKB-ARBA"/>
</dbReference>
<feature type="region of interest" description="Disordered" evidence="4">
    <location>
        <begin position="179"/>
        <end position="202"/>
    </location>
</feature>
<keyword evidence="3" id="KW-0472">Membrane</keyword>
<evidence type="ECO:0000256" key="4">
    <source>
        <dbReference type="SAM" id="MobiDB-lite"/>
    </source>
</evidence>
<dbReference type="InterPro" id="IPR028565">
    <property type="entry name" value="MHD"/>
</dbReference>
<dbReference type="InterPro" id="IPR036168">
    <property type="entry name" value="AP2_Mu_C_sf"/>
</dbReference>
<dbReference type="GeneID" id="66116026"/>
<evidence type="ECO:0000259" key="5">
    <source>
        <dbReference type="PROSITE" id="PS51072"/>
    </source>
</evidence>
<dbReference type="PANTHER" id="PTHR10529">
    <property type="entry name" value="AP COMPLEX SUBUNIT MU"/>
    <property type="match status" value="1"/>
</dbReference>
<evidence type="ECO:0000313" key="6">
    <source>
        <dbReference type="EMBL" id="KAG7191863.1"/>
    </source>
</evidence>
<accession>A0A9P7V612</accession>
<feature type="region of interest" description="Disordered" evidence="4">
    <location>
        <begin position="423"/>
        <end position="464"/>
    </location>
</feature>
<feature type="compositionally biased region" description="Low complexity" evidence="4">
    <location>
        <begin position="186"/>
        <end position="202"/>
    </location>
</feature>
<dbReference type="AlphaFoldDB" id="A0A9P7V612"/>
<dbReference type="Gene3D" id="2.60.40.1170">
    <property type="entry name" value="Mu homology domain, subdomain B"/>
    <property type="match status" value="1"/>
</dbReference>
<reference evidence="6" key="1">
    <citation type="submission" date="2021-03" db="EMBL/GenBank/DDBJ databases">
        <authorList>
            <person name="Palmer J.M."/>
        </authorList>
    </citation>
    <scope>NUCLEOTIDE SEQUENCE</scope>
    <source>
        <strain evidence="6">ARV_011</strain>
    </source>
</reference>
<dbReference type="SUPFAM" id="SSF64356">
    <property type="entry name" value="SNARE-like"/>
    <property type="match status" value="1"/>
</dbReference>
<evidence type="ECO:0000256" key="2">
    <source>
        <dbReference type="ARBA" id="ARBA00022448"/>
    </source>
</evidence>
<organism evidence="6 7">
    <name type="scientific">Scheffersomyces spartinae</name>
    <dbReference type="NCBI Taxonomy" id="45513"/>
    <lineage>
        <taxon>Eukaryota</taxon>
        <taxon>Fungi</taxon>
        <taxon>Dikarya</taxon>
        <taxon>Ascomycota</taxon>
        <taxon>Saccharomycotina</taxon>
        <taxon>Pichiomycetes</taxon>
        <taxon>Debaryomycetaceae</taxon>
        <taxon>Scheffersomyces</taxon>
    </lineage>
</organism>
<dbReference type="OrthoDB" id="870at2759"/>
<dbReference type="Proteomes" id="UP000790833">
    <property type="component" value="Unassembled WGS sequence"/>
</dbReference>
<keyword evidence="2" id="KW-0813">Transport</keyword>
<dbReference type="InterPro" id="IPR050431">
    <property type="entry name" value="Adaptor_comp_med_subunit"/>
</dbReference>
<comment type="caution">
    <text evidence="6">The sequence shown here is derived from an EMBL/GenBank/DDBJ whole genome shotgun (WGS) entry which is preliminary data.</text>
</comment>
<name>A0A9P7V612_9ASCO</name>
<keyword evidence="7" id="KW-1185">Reference proteome</keyword>
<dbReference type="Gene3D" id="3.30.450.60">
    <property type="match status" value="1"/>
</dbReference>
<evidence type="ECO:0000256" key="3">
    <source>
        <dbReference type="ARBA" id="ARBA00023136"/>
    </source>
</evidence>
<dbReference type="SUPFAM" id="SSF49447">
    <property type="entry name" value="Second domain of Mu2 adaptin subunit (ap50) of ap2 adaptor"/>
    <property type="match status" value="1"/>
</dbReference>
<dbReference type="EMBL" id="JAHMUF010000022">
    <property type="protein sequence ID" value="KAG7191863.1"/>
    <property type="molecule type" value="Genomic_DNA"/>
</dbReference>
<evidence type="ECO:0000313" key="7">
    <source>
        <dbReference type="Proteomes" id="UP000790833"/>
    </source>
</evidence>
<sequence>MIESVFITDSNYGLAFEYLSSLTSPSFRSVKEIISAQPQGSFNSSTLPKRVDKKEQHINDSIIGIGREYTLCRRNYGNTLYVFVVFCEKDALNPVLPFAFIDSLGQVLEEYFEVPVTVAKLDGHLDTLTLLLNEMLSSSGIPYNTDFNRLRDHVSHRSLLSKFLATSNDLANAATSGQLSSLSTPTSVSRMTSGGGSSSSQVISTKSTDISVNSIPWRRSNVKYTNNEMYVDVMETINVIFQVSSRSLDKNNNKTTTKNAVLSNLKAFDLAFYSTSTSGSALRSSSQSLVPITATIDGQIQFLSHLTGVPLLQMVLHSDRLNFSLPAFHRCVEVKEWIRSPGLLRFIPPDGKSTLMKYQVDIIDKWRKDKKNSDLFGLINVGFETGLGPSQNEFEIRLFINGTKGVKNLEELVVDIEYGDNFNRNSEDGRSSSPETESDDEDYGLDKDLNDDGENDTANINCGNGNGNEDIIIKSLRVTHGDFTIEGNNRGHWNLRSVATGTQPIFRGSLITNRVGGGDDFRSISNLPSVIDVDLVDTGNPNSTTTREEKISLEPLFIRLSYSHKGCVPSGTKVDSLKIVSAKGLGDTVKPFKGVKYITTTGNYIVRT</sequence>
<proteinExistence type="predicted"/>
<gene>
    <name evidence="6" type="primary">APM3</name>
    <name evidence="6" type="ORF">KQ657_002652</name>
</gene>
<feature type="domain" description="MHD" evidence="5">
    <location>
        <begin position="268"/>
        <end position="607"/>
    </location>
</feature>
<dbReference type="RefSeq" id="XP_043047415.1">
    <property type="nucleotide sequence ID" value="XM_043193406.1"/>
</dbReference>
<protein>
    <submittedName>
        <fullName evidence="6">AP-3 complex subunit mu</fullName>
    </submittedName>
</protein>
<dbReference type="Pfam" id="PF00928">
    <property type="entry name" value="Adap_comp_sub"/>
    <property type="match status" value="1"/>
</dbReference>
<dbReference type="GO" id="GO:0012505">
    <property type="term" value="C:endomembrane system"/>
    <property type="evidence" value="ECO:0007669"/>
    <property type="project" value="UniProtKB-SubCell"/>
</dbReference>
<dbReference type="InterPro" id="IPR011012">
    <property type="entry name" value="Longin-like_dom_sf"/>
</dbReference>
<evidence type="ECO:0000256" key="1">
    <source>
        <dbReference type="ARBA" id="ARBA00004308"/>
    </source>
</evidence>
<comment type="subcellular location">
    <subcellularLocation>
        <location evidence="1">Endomembrane system</location>
    </subcellularLocation>
</comment>
<dbReference type="PROSITE" id="PS51072">
    <property type="entry name" value="MHD"/>
    <property type="match status" value="1"/>
</dbReference>